<dbReference type="NCBIfam" id="TIGR00229">
    <property type="entry name" value="sensory_box"/>
    <property type="match status" value="1"/>
</dbReference>
<dbReference type="PROSITE" id="PS50887">
    <property type="entry name" value="GGDEF"/>
    <property type="match status" value="1"/>
</dbReference>
<dbReference type="PROSITE" id="PS50112">
    <property type="entry name" value="PAS"/>
    <property type="match status" value="1"/>
</dbReference>
<dbReference type="FunFam" id="3.20.20.450:FF:000001">
    <property type="entry name" value="Cyclic di-GMP phosphodiesterase yahA"/>
    <property type="match status" value="1"/>
</dbReference>
<organism evidence="7 8">
    <name type="scientific">Pseudomonas syringae pv. actinidiae</name>
    <dbReference type="NCBI Taxonomy" id="103796"/>
    <lineage>
        <taxon>Bacteria</taxon>
        <taxon>Pseudomonadati</taxon>
        <taxon>Pseudomonadota</taxon>
        <taxon>Gammaproteobacteria</taxon>
        <taxon>Pseudomonadales</taxon>
        <taxon>Pseudomonadaceae</taxon>
        <taxon>Pseudomonas</taxon>
        <taxon>Pseudomonas syringae</taxon>
    </lineage>
</organism>
<dbReference type="SMART" id="SM00086">
    <property type="entry name" value="PAC"/>
    <property type="match status" value="1"/>
</dbReference>
<dbReference type="Proteomes" id="UP000247480">
    <property type="component" value="Unassembled WGS sequence"/>
</dbReference>
<dbReference type="InterPro" id="IPR035919">
    <property type="entry name" value="EAL_sf"/>
</dbReference>
<keyword evidence="2" id="KW-0973">c-di-GMP</keyword>
<evidence type="ECO:0000259" key="4">
    <source>
        <dbReference type="PROSITE" id="PS50113"/>
    </source>
</evidence>
<dbReference type="Gene3D" id="3.30.450.20">
    <property type="entry name" value="PAS domain"/>
    <property type="match status" value="1"/>
</dbReference>
<evidence type="ECO:0000259" key="5">
    <source>
        <dbReference type="PROSITE" id="PS50883"/>
    </source>
</evidence>
<feature type="domain" description="GGDEF" evidence="6">
    <location>
        <begin position="482"/>
        <end position="614"/>
    </location>
</feature>
<evidence type="ECO:0000256" key="2">
    <source>
        <dbReference type="ARBA" id="ARBA00022636"/>
    </source>
</evidence>
<dbReference type="InterPro" id="IPR052155">
    <property type="entry name" value="Biofilm_reg_signaling"/>
</dbReference>
<feature type="domain" description="PAC" evidence="4">
    <location>
        <begin position="400"/>
        <end position="452"/>
    </location>
</feature>
<dbReference type="PROSITE" id="PS50113">
    <property type="entry name" value="PAC"/>
    <property type="match status" value="1"/>
</dbReference>
<dbReference type="PROSITE" id="PS50883">
    <property type="entry name" value="EAL"/>
    <property type="match status" value="1"/>
</dbReference>
<sequence>MTQLPVPSRLGMLRFERLNEANWALLFLDPNCEKQLGLSAVDLCALIGSPYASLMEPQARYHLHDDIQLQLASSPNYLIRYTLHSPKGPLGLLEIGEAYKQHNRHLLRGYFMIVEDRVTEGESVTDSELETRNSRLQIALELNQRAQRDQFAHLERVRAQQDLILRLTRHRYTTANTLLEAAELITRSACDIYDVDHASIWNLNDKRLEPITDYRRESGDYQTRTAIDISAYPTYLQALNTSRAIDASNIQTDPRTREMAISLRPGETRAVLDASIRIDGQVIGVLCLEQSGSTREWQSDEIAFAGELADQFAQVINNHNRRAATNALHLFQRAVEQSANAFLLVNCNGVVEYVNPSFTAITQYSSEEVSGNKLSELPALENLNQLLLEANSSLTNSNSWQGEFKSRRKNLEPYWGQLSISKVYGDNRELTHYIGIYEDITQSKLAQQRIERLAYTDNLTNLGNRPAFIRNLDERFGRDTDTPMSLLLVDIDNFKRINDSLGHQTGDKLLISLARRLRNTLSPTDVLARFASNEFAVLLDNTGQEAGQATASQVLATLDKPMFVDNQLISVTGSVGLACAPLHGRDPQTLMKNAGLALHKAKANGKHQVQVFTEALNAEASYKLFVENNLRRALTQNELEVFYQPKLCLLTGRLLGMEALLRWNHPEKGMIRPDQFISVAEETGLIIPIGKWVARQSCRMSKDLTAAGFGNLHVAINVSPKQFSDPELVSSIAAILKEEQLDPSLLELELTEGLLLEATEDTRQQLDSLKKLGLSLAMDDFGTGYSSFSYLKKFPIDVIKIDRSFIRDIPDDEDDMEITSAVIAMAHNLKLKVVAEGIETAAQLAFLRRHRCDVGQGYLFDRPIPGEELIEKLTRYPRRPSA</sequence>
<dbReference type="SUPFAM" id="SSF141868">
    <property type="entry name" value="EAL domain-like"/>
    <property type="match status" value="1"/>
</dbReference>
<dbReference type="Gene3D" id="3.30.70.270">
    <property type="match status" value="1"/>
</dbReference>
<evidence type="ECO:0000256" key="1">
    <source>
        <dbReference type="ARBA" id="ARBA00012282"/>
    </source>
</evidence>
<dbReference type="Pfam" id="PF13426">
    <property type="entry name" value="PAS_9"/>
    <property type="match status" value="1"/>
</dbReference>
<dbReference type="InterPro" id="IPR000700">
    <property type="entry name" value="PAS-assoc_C"/>
</dbReference>
<evidence type="ECO:0000259" key="6">
    <source>
        <dbReference type="PROSITE" id="PS50887"/>
    </source>
</evidence>
<dbReference type="EC" id="3.1.4.52" evidence="1"/>
<dbReference type="Pfam" id="PF00563">
    <property type="entry name" value="EAL"/>
    <property type="match status" value="1"/>
</dbReference>
<dbReference type="InterPro" id="IPR035965">
    <property type="entry name" value="PAS-like_dom_sf"/>
</dbReference>
<dbReference type="InterPro" id="IPR003018">
    <property type="entry name" value="GAF"/>
</dbReference>
<dbReference type="InterPro" id="IPR001610">
    <property type="entry name" value="PAC"/>
</dbReference>
<dbReference type="SMART" id="SM00267">
    <property type="entry name" value="GGDEF"/>
    <property type="match status" value="1"/>
</dbReference>
<dbReference type="Gene3D" id="3.20.20.450">
    <property type="entry name" value="EAL domain"/>
    <property type="match status" value="1"/>
</dbReference>
<dbReference type="SUPFAM" id="SSF55785">
    <property type="entry name" value="PYP-like sensor domain (PAS domain)"/>
    <property type="match status" value="1"/>
</dbReference>
<evidence type="ECO:0000259" key="3">
    <source>
        <dbReference type="PROSITE" id="PS50112"/>
    </source>
</evidence>
<comment type="caution">
    <text evidence="7">The sequence shown here is derived from an EMBL/GenBank/DDBJ whole genome shotgun (WGS) entry which is preliminary data.</text>
</comment>
<dbReference type="CDD" id="cd01949">
    <property type="entry name" value="GGDEF"/>
    <property type="match status" value="1"/>
</dbReference>
<feature type="domain" description="PAS" evidence="3">
    <location>
        <begin position="327"/>
        <end position="397"/>
    </location>
</feature>
<gene>
    <name evidence="7" type="ORF">KPSA1_00266</name>
</gene>
<proteinExistence type="predicted"/>
<dbReference type="PANTHER" id="PTHR44757:SF2">
    <property type="entry name" value="BIOFILM ARCHITECTURE MAINTENANCE PROTEIN MBAA"/>
    <property type="match status" value="1"/>
</dbReference>
<name>A0A2V0Q3G2_PSESF</name>
<dbReference type="CDD" id="cd01948">
    <property type="entry name" value="EAL"/>
    <property type="match status" value="1"/>
</dbReference>
<dbReference type="SUPFAM" id="SSF55781">
    <property type="entry name" value="GAF domain-like"/>
    <property type="match status" value="1"/>
</dbReference>
<reference evidence="7 8" key="1">
    <citation type="submission" date="2018-04" db="EMBL/GenBank/DDBJ databases">
        <title>Draft genome sequence of Pseudomonas syringae pv. actinidiae biovar 1 strains isolated from kiwifruit in Kagawa prefecture.</title>
        <authorList>
            <person name="Tabuchi M."/>
            <person name="Saito M."/>
            <person name="Fujiwara S."/>
            <person name="Sasa N."/>
            <person name="Akimitsu K."/>
            <person name="Gomi K."/>
            <person name="Konishi-Sugita S."/>
            <person name="Hamano K."/>
            <person name="Kataoka I."/>
        </authorList>
    </citation>
    <scope>NUCLEOTIDE SEQUENCE [LARGE SCALE GENOMIC DNA]</scope>
    <source>
        <strain evidence="7 8">MAFF212206</strain>
    </source>
</reference>
<dbReference type="GO" id="GO:0071111">
    <property type="term" value="F:cyclic-guanylate-specific phosphodiesterase activity"/>
    <property type="evidence" value="ECO:0007669"/>
    <property type="project" value="UniProtKB-EC"/>
</dbReference>
<dbReference type="SMART" id="SM00065">
    <property type="entry name" value="GAF"/>
    <property type="match status" value="1"/>
</dbReference>
<evidence type="ECO:0000313" key="8">
    <source>
        <dbReference type="Proteomes" id="UP000247480"/>
    </source>
</evidence>
<dbReference type="Pfam" id="PF01590">
    <property type="entry name" value="GAF"/>
    <property type="match status" value="1"/>
</dbReference>
<dbReference type="SUPFAM" id="SSF55073">
    <property type="entry name" value="Nucleotide cyclase"/>
    <property type="match status" value="1"/>
</dbReference>
<dbReference type="EMBL" id="BGJZ01000006">
    <property type="protein sequence ID" value="GBH06933.1"/>
    <property type="molecule type" value="Genomic_DNA"/>
</dbReference>
<dbReference type="InterPro" id="IPR000014">
    <property type="entry name" value="PAS"/>
</dbReference>
<dbReference type="PANTHER" id="PTHR44757">
    <property type="entry name" value="DIGUANYLATE CYCLASE DGCP"/>
    <property type="match status" value="1"/>
</dbReference>
<dbReference type="InterPro" id="IPR029787">
    <property type="entry name" value="Nucleotide_cyclase"/>
</dbReference>
<dbReference type="SMART" id="SM00052">
    <property type="entry name" value="EAL"/>
    <property type="match status" value="1"/>
</dbReference>
<accession>A0A2V0Q3G2</accession>
<protein>
    <recommendedName>
        <fullName evidence="1">cyclic-guanylate-specific phosphodiesterase</fullName>
        <ecNumber evidence="1">3.1.4.52</ecNumber>
    </recommendedName>
</protein>
<dbReference type="InterPro" id="IPR001633">
    <property type="entry name" value="EAL_dom"/>
</dbReference>
<dbReference type="AlphaFoldDB" id="A0A2V0Q3G2"/>
<dbReference type="NCBIfam" id="TIGR00254">
    <property type="entry name" value="GGDEF"/>
    <property type="match status" value="1"/>
</dbReference>
<dbReference type="CDD" id="cd00130">
    <property type="entry name" value="PAS"/>
    <property type="match status" value="1"/>
</dbReference>
<dbReference type="Pfam" id="PF00990">
    <property type="entry name" value="GGDEF"/>
    <property type="match status" value="1"/>
</dbReference>
<evidence type="ECO:0000313" key="7">
    <source>
        <dbReference type="EMBL" id="GBH06933.1"/>
    </source>
</evidence>
<dbReference type="InterPro" id="IPR043128">
    <property type="entry name" value="Rev_trsase/Diguanyl_cyclase"/>
</dbReference>
<feature type="domain" description="EAL" evidence="5">
    <location>
        <begin position="623"/>
        <end position="877"/>
    </location>
</feature>
<dbReference type="Gene3D" id="3.30.450.40">
    <property type="match status" value="1"/>
</dbReference>
<dbReference type="InterPro" id="IPR000160">
    <property type="entry name" value="GGDEF_dom"/>
</dbReference>
<dbReference type="SMART" id="SM00091">
    <property type="entry name" value="PAS"/>
    <property type="match status" value="1"/>
</dbReference>
<dbReference type="InterPro" id="IPR029016">
    <property type="entry name" value="GAF-like_dom_sf"/>
</dbReference>